<evidence type="ECO:0000313" key="2">
    <source>
        <dbReference type="EMBL" id="QJA62418.1"/>
    </source>
</evidence>
<organism evidence="2">
    <name type="scientific">viral metagenome</name>
    <dbReference type="NCBI Taxonomy" id="1070528"/>
    <lineage>
        <taxon>unclassified sequences</taxon>
        <taxon>metagenomes</taxon>
        <taxon>organismal metagenomes</taxon>
    </lineage>
</organism>
<feature type="compositionally biased region" description="Acidic residues" evidence="1">
    <location>
        <begin position="129"/>
        <end position="141"/>
    </location>
</feature>
<dbReference type="EMBL" id="MT141470">
    <property type="protein sequence ID" value="QJA62418.1"/>
    <property type="molecule type" value="Genomic_DNA"/>
</dbReference>
<feature type="region of interest" description="Disordered" evidence="1">
    <location>
        <begin position="124"/>
        <end position="149"/>
    </location>
</feature>
<dbReference type="AlphaFoldDB" id="A0A6M3IYI7"/>
<sequence length="161" mass="17784">MTKERKWGMFPVKGTVGSFLDDGKSIIEELRDEMQEGLDNMSGTNLESTGKYSVYEEAVSLLDDICGNLDGVELPESVQDLLAETTEERRKSLSRSRRMSNGISMLEAMVQVLEERIQELLEKKTLSDTEQEEVSASEEATDAIQSAADAAGSVEFPGFYG</sequence>
<dbReference type="EMBL" id="MT142487">
    <property type="protein sequence ID" value="QJA82439.1"/>
    <property type="molecule type" value="Genomic_DNA"/>
</dbReference>
<accession>A0A6M3IYI7</accession>
<protein>
    <submittedName>
        <fullName evidence="2">Uncharacterized protein</fullName>
    </submittedName>
</protein>
<gene>
    <name evidence="3" type="ORF">MM415A00408_0032</name>
    <name evidence="2" type="ORF">MM415B00786_0032</name>
</gene>
<name>A0A6M3IYI7_9ZZZZ</name>
<proteinExistence type="predicted"/>
<evidence type="ECO:0000256" key="1">
    <source>
        <dbReference type="SAM" id="MobiDB-lite"/>
    </source>
</evidence>
<evidence type="ECO:0000313" key="3">
    <source>
        <dbReference type="EMBL" id="QJA82439.1"/>
    </source>
</evidence>
<reference evidence="2" key="1">
    <citation type="submission" date="2020-03" db="EMBL/GenBank/DDBJ databases">
        <title>The deep terrestrial virosphere.</title>
        <authorList>
            <person name="Holmfeldt K."/>
            <person name="Nilsson E."/>
            <person name="Simone D."/>
            <person name="Lopez-Fernandez M."/>
            <person name="Wu X."/>
            <person name="de Brujin I."/>
            <person name="Lundin D."/>
            <person name="Andersson A."/>
            <person name="Bertilsson S."/>
            <person name="Dopson M."/>
        </authorList>
    </citation>
    <scope>NUCLEOTIDE SEQUENCE</scope>
    <source>
        <strain evidence="3">MM415A00408</strain>
        <strain evidence="2">MM415B00786</strain>
    </source>
</reference>